<feature type="transmembrane region" description="Helical" evidence="1">
    <location>
        <begin position="55"/>
        <end position="75"/>
    </location>
</feature>
<proteinExistence type="predicted"/>
<evidence type="ECO:0000313" key="3">
    <source>
        <dbReference type="Proteomes" id="UP001597097"/>
    </source>
</evidence>
<evidence type="ECO:0000256" key="1">
    <source>
        <dbReference type="SAM" id="Phobius"/>
    </source>
</evidence>
<reference evidence="3" key="1">
    <citation type="journal article" date="2019" name="Int. J. Syst. Evol. Microbiol.">
        <title>The Global Catalogue of Microorganisms (GCM) 10K type strain sequencing project: providing services to taxonomists for standard genome sequencing and annotation.</title>
        <authorList>
            <consortium name="The Broad Institute Genomics Platform"/>
            <consortium name="The Broad Institute Genome Sequencing Center for Infectious Disease"/>
            <person name="Wu L."/>
            <person name="Ma J."/>
        </authorList>
    </citation>
    <scope>NUCLEOTIDE SEQUENCE [LARGE SCALE GENOMIC DNA]</scope>
    <source>
        <strain evidence="3">CGMCC 1.15399</strain>
    </source>
</reference>
<organism evidence="2 3">
    <name type="scientific">Nonomuraea guangzhouensis</name>
    <dbReference type="NCBI Taxonomy" id="1291555"/>
    <lineage>
        <taxon>Bacteria</taxon>
        <taxon>Bacillati</taxon>
        <taxon>Actinomycetota</taxon>
        <taxon>Actinomycetes</taxon>
        <taxon>Streptosporangiales</taxon>
        <taxon>Streptosporangiaceae</taxon>
        <taxon>Nonomuraea</taxon>
    </lineage>
</organism>
<keyword evidence="1" id="KW-0472">Membrane</keyword>
<dbReference type="Proteomes" id="UP001597097">
    <property type="component" value="Unassembled WGS sequence"/>
</dbReference>
<name>A0ABW4GCG8_9ACTN</name>
<evidence type="ECO:0000313" key="2">
    <source>
        <dbReference type="EMBL" id="MFD1540485.1"/>
    </source>
</evidence>
<dbReference type="InterPro" id="IPR021401">
    <property type="entry name" value="DUF3040"/>
</dbReference>
<dbReference type="Pfam" id="PF11239">
    <property type="entry name" value="DUF3040"/>
    <property type="match status" value="1"/>
</dbReference>
<dbReference type="EMBL" id="JBHUCM010000019">
    <property type="protein sequence ID" value="MFD1540485.1"/>
    <property type="molecule type" value="Genomic_DNA"/>
</dbReference>
<keyword evidence="1" id="KW-0812">Transmembrane</keyword>
<keyword evidence="3" id="KW-1185">Reference proteome</keyword>
<protein>
    <submittedName>
        <fullName evidence="2">DUF3040 domain-containing protein</fullName>
    </submittedName>
</protein>
<keyword evidence="1" id="KW-1133">Transmembrane helix</keyword>
<sequence length="77" mass="8560">MSLSGRERRILGEIEQALELEDPDLARRVAAINKIETGSDAGYYRARMQSWATTHIWLIVLLGVVVVLLLLLAVITA</sequence>
<accession>A0ABW4GCG8</accession>
<comment type="caution">
    <text evidence="2">The sequence shown here is derived from an EMBL/GenBank/DDBJ whole genome shotgun (WGS) entry which is preliminary data.</text>
</comment>
<gene>
    <name evidence="2" type="ORF">ACFSJ0_25750</name>
</gene>
<dbReference type="RefSeq" id="WP_219526925.1">
    <property type="nucleotide sequence ID" value="NZ_JAHKRM010000001.1"/>
</dbReference>